<dbReference type="Proteomes" id="UP000316416">
    <property type="component" value="Chromosome"/>
</dbReference>
<dbReference type="InterPro" id="IPR050523">
    <property type="entry name" value="AKR_Detox_Biosynth"/>
</dbReference>
<dbReference type="CDD" id="cd19092">
    <property type="entry name" value="AKR_BsYcsN_EcYdhF-like"/>
    <property type="match status" value="1"/>
</dbReference>
<dbReference type="PANTHER" id="PTHR43364:SF1">
    <property type="entry name" value="OXIDOREDUCTASE YDHF"/>
    <property type="match status" value="1"/>
</dbReference>
<evidence type="ECO:0000313" key="3">
    <source>
        <dbReference type="Proteomes" id="UP000316416"/>
    </source>
</evidence>
<protein>
    <submittedName>
        <fullName evidence="2">Aldo/keto reductase</fullName>
    </submittedName>
</protein>
<dbReference type="InterPro" id="IPR023210">
    <property type="entry name" value="NADP_OxRdtase_dom"/>
</dbReference>
<accession>A0ABX6VAV2</accession>
<gene>
    <name evidence="2" type="ORF">FM038_022340</name>
</gene>
<evidence type="ECO:0000259" key="1">
    <source>
        <dbReference type="Pfam" id="PF00248"/>
    </source>
</evidence>
<sequence length="315" mass="35529">MATTSESHRQVLIDTHSHQPQIKLSDFIAGFWRMDSWDMSAQQRIQLIEAYIDLGVTSMDHADIYGQFQCETLFGEALALKPSLREQIQLISKCGIKPAFDSMPERYVNHYDTSKSHILASVDNSLTRLHTDRLDLLLIHRPDPLMSAHEVAETFNQLKLSGKVIHFGVSNFSPAQFDLLQSSLNQFDISLTTNQIEISPLNMSSLNDGTLDHCQQHHISPMAWSCLGGGNIFTGKDERSIRLRKQLHKIADEHGIQDISQIIYAWILALPCQPKPIIGSSQPHRIESAIASKAIKLDRQQWFSIWQASTGHSVP</sequence>
<dbReference type="EMBL" id="CP045503">
    <property type="protein sequence ID" value="QPG59800.1"/>
    <property type="molecule type" value="Genomic_DNA"/>
</dbReference>
<dbReference type="SUPFAM" id="SSF51430">
    <property type="entry name" value="NAD(P)-linked oxidoreductase"/>
    <property type="match status" value="1"/>
</dbReference>
<dbReference type="RefSeq" id="WP_142873770.1">
    <property type="nucleotide sequence ID" value="NZ_CP045503.2"/>
</dbReference>
<dbReference type="Gene3D" id="3.20.20.100">
    <property type="entry name" value="NADP-dependent oxidoreductase domain"/>
    <property type="match status" value="1"/>
</dbReference>
<evidence type="ECO:0000313" key="2">
    <source>
        <dbReference type="EMBL" id="QPG59800.1"/>
    </source>
</evidence>
<feature type="domain" description="NADP-dependent oxidoreductase" evidence="1">
    <location>
        <begin position="29"/>
        <end position="305"/>
    </location>
</feature>
<proteinExistence type="predicted"/>
<dbReference type="PANTHER" id="PTHR43364">
    <property type="entry name" value="NADH-SPECIFIC METHYLGLYOXAL REDUCTASE-RELATED"/>
    <property type="match status" value="1"/>
</dbReference>
<organism evidence="2 3">
    <name type="scientific">Shewanella eurypsychrophilus</name>
    <dbReference type="NCBI Taxonomy" id="2593656"/>
    <lineage>
        <taxon>Bacteria</taxon>
        <taxon>Pseudomonadati</taxon>
        <taxon>Pseudomonadota</taxon>
        <taxon>Gammaproteobacteria</taxon>
        <taxon>Alteromonadales</taxon>
        <taxon>Shewanellaceae</taxon>
        <taxon>Shewanella</taxon>
    </lineage>
</organism>
<dbReference type="Pfam" id="PF00248">
    <property type="entry name" value="Aldo_ket_red"/>
    <property type="match status" value="1"/>
</dbReference>
<keyword evidence="3" id="KW-1185">Reference proteome</keyword>
<name>A0ABX6VAV2_9GAMM</name>
<dbReference type="InterPro" id="IPR036812">
    <property type="entry name" value="NAD(P)_OxRdtase_dom_sf"/>
</dbReference>
<reference evidence="2" key="1">
    <citation type="submission" date="2021-07" db="EMBL/GenBank/DDBJ databases">
        <title>Shewanella sp. YLB-07 whole genome sequence.</title>
        <authorList>
            <person name="Yu L."/>
        </authorList>
    </citation>
    <scope>NUCLEOTIDE SEQUENCE</scope>
    <source>
        <strain evidence="2">YLB-08</strain>
    </source>
</reference>